<comment type="function">
    <text evidence="9">Catalyzes the transfer of the phosphoribosyl group of 5-phosphorylribose-1-pyrophosphate (PRPP) to anthranilate to yield N-(5'-phosphoribosyl)-anthranilate (PRA).</text>
</comment>
<dbReference type="SUPFAM" id="SSF47648">
    <property type="entry name" value="Nucleoside phosphorylase/phosphoribosyltransferase N-terminal domain"/>
    <property type="match status" value="1"/>
</dbReference>
<dbReference type="PANTHER" id="PTHR43285:SF2">
    <property type="entry name" value="ANTHRANILATE PHOSPHORIBOSYLTRANSFERASE"/>
    <property type="match status" value="1"/>
</dbReference>
<accession>A0A432YXJ6</accession>
<evidence type="ECO:0000256" key="6">
    <source>
        <dbReference type="ARBA" id="ARBA00023141"/>
    </source>
</evidence>
<evidence type="ECO:0000256" key="8">
    <source>
        <dbReference type="ARBA" id="ARBA00061188"/>
    </source>
</evidence>
<comment type="similarity">
    <text evidence="8">In the C-terminal section; belongs to the anthranilate phosphoribosyltransferase family.</text>
</comment>
<evidence type="ECO:0000259" key="10">
    <source>
        <dbReference type="Pfam" id="PF00591"/>
    </source>
</evidence>
<dbReference type="GO" id="GO:0005829">
    <property type="term" value="C:cytosol"/>
    <property type="evidence" value="ECO:0007669"/>
    <property type="project" value="TreeGrafter"/>
</dbReference>
<dbReference type="Pfam" id="PF02885">
    <property type="entry name" value="Glycos_trans_3N"/>
    <property type="match status" value="1"/>
</dbReference>
<feature type="domain" description="Glycosyl transferase family 3" evidence="10">
    <location>
        <begin position="72"/>
        <end position="322"/>
    </location>
</feature>
<dbReference type="GO" id="GO:0004048">
    <property type="term" value="F:anthranilate phosphoribosyltransferase activity"/>
    <property type="evidence" value="ECO:0007669"/>
    <property type="project" value="UniProtKB-UniRule"/>
</dbReference>
<proteinExistence type="inferred from homology"/>
<evidence type="ECO:0000256" key="4">
    <source>
        <dbReference type="ARBA" id="ARBA00022679"/>
    </source>
</evidence>
<keyword evidence="6 9" id="KW-0057">Aromatic amino acid biosynthesis</keyword>
<evidence type="ECO:0000313" key="13">
    <source>
        <dbReference type="Proteomes" id="UP000288361"/>
    </source>
</evidence>
<keyword evidence="3 9" id="KW-0328">Glycosyltransferase</keyword>
<evidence type="ECO:0000259" key="11">
    <source>
        <dbReference type="Pfam" id="PF02885"/>
    </source>
</evidence>
<gene>
    <name evidence="9 12" type="primary">trpD</name>
    <name evidence="12" type="ORF">CWI73_04165</name>
</gene>
<comment type="pathway">
    <text evidence="1 9">Amino-acid biosynthesis; L-tryptophan biosynthesis; L-tryptophan from chorismate: step 2/5.</text>
</comment>
<evidence type="ECO:0000256" key="3">
    <source>
        <dbReference type="ARBA" id="ARBA00022676"/>
    </source>
</evidence>
<comment type="subunit">
    <text evidence="9">Homodimer.</text>
</comment>
<dbReference type="FunFam" id="3.40.1030.10:FF:000002">
    <property type="entry name" value="Anthranilate phosphoribosyltransferase"/>
    <property type="match status" value="1"/>
</dbReference>
<reference evidence="12 13" key="1">
    <citation type="journal article" date="2011" name="Front. Microbiol.">
        <title>Genomic signatures of strain selection and enhancement in Bacillus atrophaeus var. globigii, a historical biowarfare simulant.</title>
        <authorList>
            <person name="Gibbons H.S."/>
            <person name="Broomall S.M."/>
            <person name="McNew L.A."/>
            <person name="Daligault H."/>
            <person name="Chapman C."/>
            <person name="Bruce D."/>
            <person name="Karavis M."/>
            <person name="Krepps M."/>
            <person name="McGregor P.A."/>
            <person name="Hong C."/>
            <person name="Park K.H."/>
            <person name="Akmal A."/>
            <person name="Feldman A."/>
            <person name="Lin J.S."/>
            <person name="Chang W.E."/>
            <person name="Higgs B.W."/>
            <person name="Demirev P."/>
            <person name="Lindquist J."/>
            <person name="Liem A."/>
            <person name="Fochler E."/>
            <person name="Read T.D."/>
            <person name="Tapia R."/>
            <person name="Johnson S."/>
            <person name="Bishop-Lilly K.A."/>
            <person name="Detter C."/>
            <person name="Han C."/>
            <person name="Sozhamannan S."/>
            <person name="Rosenzweig C.N."/>
            <person name="Skowronski E.W."/>
        </authorList>
    </citation>
    <scope>NUCLEOTIDE SEQUENCE [LARGE SCALE GENOMIC DNA]</scope>
    <source>
        <strain evidence="12 13">TPS4-2</strain>
    </source>
</reference>
<dbReference type="EMBL" id="PIQA01000001">
    <property type="protein sequence ID" value="RUO68056.1"/>
    <property type="molecule type" value="Genomic_DNA"/>
</dbReference>
<name>A0A432YXJ6_9GAMM</name>
<feature type="binding site" evidence="9">
    <location>
        <position position="90"/>
    </location>
    <ligand>
        <name>Mg(2+)</name>
        <dbReference type="ChEBI" id="CHEBI:18420"/>
        <label>1</label>
    </ligand>
</feature>
<keyword evidence="4 9" id="KW-0808">Transferase</keyword>
<dbReference type="RefSeq" id="WP_126751675.1">
    <property type="nucleotide sequence ID" value="NZ_JBHUMT010000016.1"/>
</dbReference>
<feature type="binding site" evidence="9">
    <location>
        <position position="86"/>
    </location>
    <ligand>
        <name>5-phospho-alpha-D-ribose 1-diphosphate</name>
        <dbReference type="ChEBI" id="CHEBI:58017"/>
    </ligand>
</feature>
<evidence type="ECO:0000256" key="5">
    <source>
        <dbReference type="ARBA" id="ARBA00022822"/>
    </source>
</evidence>
<dbReference type="InterPro" id="IPR005940">
    <property type="entry name" value="Anthranilate_Pribosyl_Tfrase"/>
</dbReference>
<dbReference type="InterPro" id="IPR036320">
    <property type="entry name" value="Glycosyl_Trfase_fam3_N_dom_sf"/>
</dbReference>
<dbReference type="InterPro" id="IPR035902">
    <property type="entry name" value="Nuc_phospho_transferase"/>
</dbReference>
<keyword evidence="9" id="KW-0479">Metal-binding</keyword>
<sequence length="337" mass="36034">MKALQTLMSGESLTQDQTREFFQRLIKGELNDTQVTAALIAMKMRGETPAELAGAAEAILSAAKPFIRPDTTVIDSCGTGGDGSNTINISTTAALVAASMGLAVAKHGNRSVSSRSGSADVLESLKLRVNLDPSDASSQLADNGFCFLFAPHYHPGIKHAMPVRQTLKTRTLFNLIGPLVNPARPDAQLLGVYSDEWVQPMAETLQRLGVKRAMVVHGSGLDELALHGPTRVIELRDGELNEYQVEPADFGVPSAPLSELRGGDADFNARILEDILAGGGSPAQRHSVAMNVAALLYLSGQYNDMKAATAATLEHLDTGQALLHLRRVQDAQETYHV</sequence>
<dbReference type="GO" id="GO:0000162">
    <property type="term" value="P:L-tryptophan biosynthetic process"/>
    <property type="evidence" value="ECO:0007669"/>
    <property type="project" value="UniProtKB-UniRule"/>
</dbReference>
<evidence type="ECO:0000256" key="9">
    <source>
        <dbReference type="HAMAP-Rule" id="MF_00211"/>
    </source>
</evidence>
<feature type="binding site" evidence="9">
    <location>
        <begin position="88"/>
        <end position="91"/>
    </location>
    <ligand>
        <name>5-phospho-alpha-D-ribose 1-diphosphate</name>
        <dbReference type="ChEBI" id="CHEBI:58017"/>
    </ligand>
</feature>
<feature type="binding site" evidence="9">
    <location>
        <begin position="106"/>
        <end position="114"/>
    </location>
    <ligand>
        <name>5-phospho-alpha-D-ribose 1-diphosphate</name>
        <dbReference type="ChEBI" id="CHEBI:58017"/>
    </ligand>
</feature>
<keyword evidence="9" id="KW-0460">Magnesium</keyword>
<feature type="binding site" evidence="9">
    <location>
        <begin position="81"/>
        <end position="82"/>
    </location>
    <ligand>
        <name>5-phospho-alpha-D-ribose 1-diphosphate</name>
        <dbReference type="ChEBI" id="CHEBI:58017"/>
    </ligand>
</feature>
<dbReference type="EC" id="2.4.2.18" evidence="9"/>
<dbReference type="NCBIfam" id="TIGR01245">
    <property type="entry name" value="trpD"/>
    <property type="match status" value="1"/>
</dbReference>
<dbReference type="PANTHER" id="PTHR43285">
    <property type="entry name" value="ANTHRANILATE PHOSPHORIBOSYLTRANSFERASE"/>
    <property type="match status" value="1"/>
</dbReference>
<dbReference type="Gene3D" id="3.40.1030.10">
    <property type="entry name" value="Nucleoside phosphorylase/phosphoribosyltransferase catalytic domain"/>
    <property type="match status" value="1"/>
</dbReference>
<feature type="binding site" evidence="9">
    <location>
        <position position="222"/>
    </location>
    <ligand>
        <name>Mg(2+)</name>
        <dbReference type="ChEBI" id="CHEBI:18420"/>
        <label>2</label>
    </ligand>
</feature>
<feature type="binding site" evidence="9">
    <location>
        <position position="164"/>
    </location>
    <ligand>
        <name>anthranilate</name>
        <dbReference type="ChEBI" id="CHEBI:16567"/>
        <label>2</label>
    </ligand>
</feature>
<dbReference type="Proteomes" id="UP000288361">
    <property type="component" value="Unassembled WGS sequence"/>
</dbReference>
<feature type="binding site" evidence="9">
    <location>
        <position position="223"/>
    </location>
    <ligand>
        <name>Mg(2+)</name>
        <dbReference type="ChEBI" id="CHEBI:18420"/>
        <label>1</label>
    </ligand>
</feature>
<feature type="binding site" evidence="9">
    <location>
        <position position="78"/>
    </location>
    <ligand>
        <name>anthranilate</name>
        <dbReference type="ChEBI" id="CHEBI:16567"/>
        <label>1</label>
    </ligand>
</feature>
<feature type="binding site" evidence="9">
    <location>
        <position position="109"/>
    </location>
    <ligand>
        <name>anthranilate</name>
        <dbReference type="ChEBI" id="CHEBI:16567"/>
        <label>1</label>
    </ligand>
</feature>
<comment type="caution">
    <text evidence="9">Lacks conserved residue(s) required for the propagation of feature annotation.</text>
</comment>
<dbReference type="Pfam" id="PF00591">
    <property type="entry name" value="Glycos_transf_3"/>
    <property type="match status" value="1"/>
</dbReference>
<protein>
    <recommendedName>
        <fullName evidence="9">Anthranilate phosphoribosyltransferase</fullName>
        <ecNumber evidence="9">2.4.2.18</ecNumber>
    </recommendedName>
</protein>
<comment type="similarity">
    <text evidence="9">Belongs to the anthranilate phosphoribosyltransferase family.</text>
</comment>
<dbReference type="HAMAP" id="MF_00211">
    <property type="entry name" value="TrpD"/>
    <property type="match status" value="1"/>
</dbReference>
<feature type="binding site" evidence="9">
    <location>
        <position position="78"/>
    </location>
    <ligand>
        <name>5-phospho-alpha-D-ribose 1-diphosphate</name>
        <dbReference type="ChEBI" id="CHEBI:58017"/>
    </ligand>
</feature>
<evidence type="ECO:0000256" key="1">
    <source>
        <dbReference type="ARBA" id="ARBA00004907"/>
    </source>
</evidence>
<dbReference type="UniPathway" id="UPA00035">
    <property type="reaction ID" value="UER00041"/>
</dbReference>
<feature type="binding site" evidence="9">
    <location>
        <position position="118"/>
    </location>
    <ligand>
        <name>5-phospho-alpha-D-ribose 1-diphosphate</name>
        <dbReference type="ChEBI" id="CHEBI:58017"/>
    </ligand>
</feature>
<comment type="catalytic activity">
    <reaction evidence="7 9">
        <text>N-(5-phospho-beta-D-ribosyl)anthranilate + diphosphate = 5-phospho-alpha-D-ribose 1-diphosphate + anthranilate</text>
        <dbReference type="Rhea" id="RHEA:11768"/>
        <dbReference type="ChEBI" id="CHEBI:16567"/>
        <dbReference type="ChEBI" id="CHEBI:18277"/>
        <dbReference type="ChEBI" id="CHEBI:33019"/>
        <dbReference type="ChEBI" id="CHEBI:58017"/>
        <dbReference type="EC" id="2.4.2.18"/>
    </reaction>
</comment>
<keyword evidence="2 9" id="KW-0028">Amino-acid biosynthesis</keyword>
<dbReference type="InterPro" id="IPR000312">
    <property type="entry name" value="Glycosyl_Trfase_fam3"/>
</dbReference>
<organism evidence="12 13">
    <name type="scientific">Idiomarina piscisalsi</name>
    <dbReference type="NCBI Taxonomy" id="1096243"/>
    <lineage>
        <taxon>Bacteria</taxon>
        <taxon>Pseudomonadati</taxon>
        <taxon>Pseudomonadota</taxon>
        <taxon>Gammaproteobacteria</taxon>
        <taxon>Alteromonadales</taxon>
        <taxon>Idiomarinaceae</taxon>
        <taxon>Idiomarina</taxon>
    </lineage>
</organism>
<dbReference type="AlphaFoldDB" id="A0A432YXJ6"/>
<dbReference type="GO" id="GO:0000287">
    <property type="term" value="F:magnesium ion binding"/>
    <property type="evidence" value="ECO:0007669"/>
    <property type="project" value="UniProtKB-UniRule"/>
</dbReference>
<feature type="binding site" evidence="9">
    <location>
        <position position="223"/>
    </location>
    <ligand>
        <name>Mg(2+)</name>
        <dbReference type="ChEBI" id="CHEBI:18420"/>
        <label>2</label>
    </ligand>
</feature>
<comment type="cofactor">
    <cofactor evidence="9">
        <name>Mg(2+)</name>
        <dbReference type="ChEBI" id="CHEBI:18420"/>
    </cofactor>
    <text evidence="9">Binds 2 magnesium ions per monomer.</text>
</comment>
<feature type="domain" description="Glycosyl transferase family 3 N-terminal" evidence="11">
    <location>
        <begin position="3"/>
        <end position="63"/>
    </location>
</feature>
<evidence type="ECO:0000256" key="7">
    <source>
        <dbReference type="ARBA" id="ARBA00052328"/>
    </source>
</evidence>
<dbReference type="InterPro" id="IPR017459">
    <property type="entry name" value="Glycosyl_Trfase_fam3_N_dom"/>
</dbReference>
<comment type="caution">
    <text evidence="12">The sequence shown here is derived from an EMBL/GenBank/DDBJ whole genome shotgun (WGS) entry which is preliminary data.</text>
</comment>
<dbReference type="Gene3D" id="1.20.970.10">
    <property type="entry name" value="Transferase, Pyrimidine Nucleoside Phosphorylase, Chain C"/>
    <property type="match status" value="1"/>
</dbReference>
<keyword evidence="5 9" id="KW-0822">Tryptophan biosynthesis</keyword>
<evidence type="ECO:0000256" key="2">
    <source>
        <dbReference type="ARBA" id="ARBA00022605"/>
    </source>
</evidence>
<evidence type="ECO:0000313" key="12">
    <source>
        <dbReference type="EMBL" id="RUO68056.1"/>
    </source>
</evidence>
<dbReference type="SUPFAM" id="SSF52418">
    <property type="entry name" value="Nucleoside phosphorylase/phosphoribosyltransferase catalytic domain"/>
    <property type="match status" value="1"/>
</dbReference>